<evidence type="ECO:0000313" key="2">
    <source>
        <dbReference type="EMBL" id="CAB4142250.1"/>
    </source>
</evidence>
<evidence type="ECO:0000256" key="1">
    <source>
        <dbReference type="SAM" id="MobiDB-lite"/>
    </source>
</evidence>
<name>A0A6J5MAV5_9CAUD</name>
<reference evidence="2" key="1">
    <citation type="submission" date="2020-04" db="EMBL/GenBank/DDBJ databases">
        <authorList>
            <person name="Chiriac C."/>
            <person name="Salcher M."/>
            <person name="Ghai R."/>
            <person name="Kavagutti S V."/>
        </authorList>
    </citation>
    <scope>NUCLEOTIDE SEQUENCE</scope>
</reference>
<sequence length="127" mass="14979">MKTTKIYKTYFGLKAAIFIAKIKNLFNRNRYVSETFNLKYNKETKEYILEHQTLTHEENEIVNEAIRAHLEKITQMSIDETPTLYRQQFSEQPPIDDVSKTSKADTPTMAAKPKRKYTKRKNNTQSN</sequence>
<feature type="region of interest" description="Disordered" evidence="1">
    <location>
        <begin position="83"/>
        <end position="127"/>
    </location>
</feature>
<feature type="compositionally biased region" description="Basic residues" evidence="1">
    <location>
        <begin position="112"/>
        <end position="127"/>
    </location>
</feature>
<proteinExistence type="predicted"/>
<protein>
    <submittedName>
        <fullName evidence="2">Uncharacterized protein</fullName>
    </submittedName>
</protein>
<gene>
    <name evidence="2" type="ORF">UFOVP449_7</name>
</gene>
<organism evidence="2">
    <name type="scientific">uncultured Caudovirales phage</name>
    <dbReference type="NCBI Taxonomy" id="2100421"/>
    <lineage>
        <taxon>Viruses</taxon>
        <taxon>Duplodnaviria</taxon>
        <taxon>Heunggongvirae</taxon>
        <taxon>Uroviricota</taxon>
        <taxon>Caudoviricetes</taxon>
        <taxon>Peduoviridae</taxon>
        <taxon>Maltschvirus</taxon>
        <taxon>Maltschvirus maltsch</taxon>
    </lineage>
</organism>
<accession>A0A6J5MAV5</accession>
<dbReference type="EMBL" id="LR796420">
    <property type="protein sequence ID" value="CAB4142250.1"/>
    <property type="molecule type" value="Genomic_DNA"/>
</dbReference>